<dbReference type="EMBL" id="CP029480">
    <property type="protein sequence ID" value="AWV96892.1"/>
    <property type="molecule type" value="Genomic_DNA"/>
</dbReference>
<dbReference type="RefSeq" id="WP_111369994.1">
    <property type="nucleotide sequence ID" value="NZ_CP029480.1"/>
</dbReference>
<protein>
    <recommendedName>
        <fullName evidence="2">DUF5723 domain-containing protein</fullName>
    </recommendedName>
</protein>
<feature type="signal peptide" evidence="1">
    <location>
        <begin position="1"/>
        <end position="19"/>
    </location>
</feature>
<feature type="domain" description="DUF5723" evidence="2">
    <location>
        <begin position="40"/>
        <end position="463"/>
    </location>
</feature>
<organism evidence="3 4">
    <name type="scientific">Arcticibacterium luteifluviistationis</name>
    <dbReference type="NCBI Taxonomy" id="1784714"/>
    <lineage>
        <taxon>Bacteria</taxon>
        <taxon>Pseudomonadati</taxon>
        <taxon>Bacteroidota</taxon>
        <taxon>Cytophagia</taxon>
        <taxon>Cytophagales</taxon>
        <taxon>Leadbetterellaceae</taxon>
        <taxon>Arcticibacterium</taxon>
    </lineage>
</organism>
<dbReference type="OrthoDB" id="9805336at2"/>
<sequence>MKPYYVFLLLLLFSRKSYAQNFLGISSSNYGGIHGVLLNPANAVDSRYKVHINLAAAGLEIQNNYARWNAPFSLLSLSAGTVAQKYRSPITGLPLWKAEYYKRTGVSKVKAYINSEVRGPAIQFSSPRWGIGVAAGVRFRLLNSFGNTSPNMGTAILTGTKNPILHSTNFEDETFMLNVGAYNEMYLSLAKVIREENEDFLKVGFTVKRITSNLNLNLRGDEVDYLIDPIPPSNEYQNIEVAKTSGTFFHASADTPPSFSWMLNQMTSISGVGNGFGADIGFVYEKRPNYSRERFKYKGSYVPDPRINKYAYKFGVSLQDIGFVKFADPQNVQVGTVESTDDFIPPATFYHLNSTNELIGDIEEVYDIDQTTYLRSFRVFMPATLVIHGDYLIREGFYISGVLRQYVLGKKKIGPVGFSGISVIPRFERQHIEFSFPVSLDQDYANFNLGATMRAGPLFLGFDNITGLINLGNPRGLSVHAGLSWGFNHKLAENAMLECPEPQRTKGFSLREFFKKKR</sequence>
<feature type="chain" id="PRO_5016335922" description="DUF5723 domain-containing protein" evidence="1">
    <location>
        <begin position="20"/>
        <end position="518"/>
    </location>
</feature>
<dbReference type="AlphaFoldDB" id="A0A2Z4G6W1"/>
<accession>A0A2Z4G6W1</accession>
<dbReference type="Proteomes" id="UP000249873">
    <property type="component" value="Chromosome"/>
</dbReference>
<gene>
    <name evidence="3" type="ORF">DJ013_01330</name>
</gene>
<dbReference type="InterPro" id="IPR043781">
    <property type="entry name" value="DUF5723"/>
</dbReference>
<proteinExistence type="predicted"/>
<reference evidence="3 4" key="1">
    <citation type="submission" date="2018-05" db="EMBL/GenBank/DDBJ databases">
        <title>Complete genome sequence of Arcticibacterium luteifluviistationis SM1504T, a cytophagaceae bacterium isolated from Arctic surface seawater.</title>
        <authorList>
            <person name="Li Y."/>
            <person name="Qin Q.-L."/>
        </authorList>
    </citation>
    <scope>NUCLEOTIDE SEQUENCE [LARGE SCALE GENOMIC DNA]</scope>
    <source>
        <strain evidence="3 4">SM1504</strain>
    </source>
</reference>
<evidence type="ECO:0000259" key="2">
    <source>
        <dbReference type="Pfam" id="PF18990"/>
    </source>
</evidence>
<keyword evidence="4" id="KW-1185">Reference proteome</keyword>
<keyword evidence="1" id="KW-0732">Signal</keyword>
<dbReference type="Pfam" id="PF18990">
    <property type="entry name" value="DUF5723"/>
    <property type="match status" value="1"/>
</dbReference>
<evidence type="ECO:0000313" key="4">
    <source>
        <dbReference type="Proteomes" id="UP000249873"/>
    </source>
</evidence>
<evidence type="ECO:0000313" key="3">
    <source>
        <dbReference type="EMBL" id="AWV96892.1"/>
    </source>
</evidence>
<dbReference type="KEGG" id="als:DJ013_01330"/>
<name>A0A2Z4G6W1_9BACT</name>
<evidence type="ECO:0000256" key="1">
    <source>
        <dbReference type="SAM" id="SignalP"/>
    </source>
</evidence>